<dbReference type="EMBL" id="LRGB01002017">
    <property type="protein sequence ID" value="KZS09641.1"/>
    <property type="molecule type" value="Genomic_DNA"/>
</dbReference>
<proteinExistence type="predicted"/>
<keyword evidence="2" id="KW-1133">Transmembrane helix</keyword>
<name>A0A164SHS7_9CRUS</name>
<reference evidence="4 5" key="1">
    <citation type="submission" date="2016-03" db="EMBL/GenBank/DDBJ databases">
        <title>EvidentialGene: Evidence-directed Construction of Genes on Genomes.</title>
        <authorList>
            <person name="Gilbert D.G."/>
            <person name="Choi J.-H."/>
            <person name="Mockaitis K."/>
            <person name="Colbourne J."/>
            <person name="Pfrender M."/>
        </authorList>
    </citation>
    <scope>NUCLEOTIDE SEQUENCE [LARGE SCALE GENOMIC DNA]</scope>
    <source>
        <strain evidence="4 5">Xinb3</strain>
        <tissue evidence="4">Complete organism</tissue>
    </source>
</reference>
<feature type="non-terminal residue" evidence="4">
    <location>
        <position position="440"/>
    </location>
</feature>
<sequence>VVGFIYVNVVYIFFVVWGFYFVVCFFCCLFFFVMHSGTNAVRGGDVTWPMTTLCDPVSLTTCHKPGKVIATKGIKNVEAMTCGERGTLVTVGLAVSACGNIIPPIFLYSRKRDNPQFLNGVPFGSVGRANGTGWMSQDDFLFFMQHFVACTRASKASKVLLLLDNHHFYITVAVIDYSKANRVVMLTLPPHCTHKMQPLDRSIFGALKAYYNSACTSWMDNNPGTTMRIDHIASLVGQALPKATKRENIKIGFKVCGIFPYNRDVFDEDDNQPSAVSDRPILTAPPENDLNLLTNEPNLPSPVSNDSTTVKNETHSSIDLTTPNNRGAQADVEESGFNLEDTLLDSGARSYTLWKELESTVPKGIFRSLRLPLREQALAEATQKPLNQAPPEPQPGPSRSLSPRPQTLLERINQKIKAQTIPKPTPVEVRFTTSTPRQRS</sequence>
<dbReference type="STRING" id="35525.A0A164SHS7"/>
<feature type="region of interest" description="Disordered" evidence="1">
    <location>
        <begin position="269"/>
        <end position="329"/>
    </location>
</feature>
<dbReference type="Proteomes" id="UP000076858">
    <property type="component" value="Unassembled WGS sequence"/>
</dbReference>
<dbReference type="PANTHER" id="PTHR19303:SF71">
    <property type="entry name" value="ZINC FINGER PHD-TYPE DOMAIN-CONTAINING PROTEIN"/>
    <property type="match status" value="1"/>
</dbReference>
<keyword evidence="2" id="KW-0472">Membrane</keyword>
<feature type="domain" description="DDE-1" evidence="3">
    <location>
        <begin position="122"/>
        <end position="221"/>
    </location>
</feature>
<evidence type="ECO:0000256" key="1">
    <source>
        <dbReference type="SAM" id="MobiDB-lite"/>
    </source>
</evidence>
<feature type="compositionally biased region" description="Polar residues" evidence="1">
    <location>
        <begin position="291"/>
        <end position="327"/>
    </location>
</feature>
<feature type="transmembrane region" description="Helical" evidence="2">
    <location>
        <begin position="6"/>
        <end position="33"/>
    </location>
</feature>
<dbReference type="GO" id="GO:0003677">
    <property type="term" value="F:DNA binding"/>
    <property type="evidence" value="ECO:0007669"/>
    <property type="project" value="TreeGrafter"/>
</dbReference>
<accession>A0A164SHS7</accession>
<evidence type="ECO:0000259" key="3">
    <source>
        <dbReference type="Pfam" id="PF03184"/>
    </source>
</evidence>
<comment type="caution">
    <text evidence="4">The sequence shown here is derived from an EMBL/GenBank/DDBJ whole genome shotgun (WGS) entry which is preliminary data.</text>
</comment>
<keyword evidence="5" id="KW-1185">Reference proteome</keyword>
<protein>
    <recommendedName>
        <fullName evidence="3">DDE-1 domain-containing protein</fullName>
    </recommendedName>
</protein>
<dbReference type="PANTHER" id="PTHR19303">
    <property type="entry name" value="TRANSPOSON"/>
    <property type="match status" value="1"/>
</dbReference>
<evidence type="ECO:0000313" key="4">
    <source>
        <dbReference type="EMBL" id="KZS09641.1"/>
    </source>
</evidence>
<organism evidence="4 5">
    <name type="scientific">Daphnia magna</name>
    <dbReference type="NCBI Taxonomy" id="35525"/>
    <lineage>
        <taxon>Eukaryota</taxon>
        <taxon>Metazoa</taxon>
        <taxon>Ecdysozoa</taxon>
        <taxon>Arthropoda</taxon>
        <taxon>Crustacea</taxon>
        <taxon>Branchiopoda</taxon>
        <taxon>Diplostraca</taxon>
        <taxon>Cladocera</taxon>
        <taxon>Anomopoda</taxon>
        <taxon>Daphniidae</taxon>
        <taxon>Daphnia</taxon>
    </lineage>
</organism>
<dbReference type="OrthoDB" id="6377204at2759"/>
<feature type="region of interest" description="Disordered" evidence="1">
    <location>
        <begin position="382"/>
        <end position="440"/>
    </location>
</feature>
<dbReference type="InterPro" id="IPR050863">
    <property type="entry name" value="CenT-Element_Derived"/>
</dbReference>
<evidence type="ECO:0000313" key="5">
    <source>
        <dbReference type="Proteomes" id="UP000076858"/>
    </source>
</evidence>
<feature type="non-terminal residue" evidence="4">
    <location>
        <position position="1"/>
    </location>
</feature>
<evidence type="ECO:0000256" key="2">
    <source>
        <dbReference type="SAM" id="Phobius"/>
    </source>
</evidence>
<feature type="compositionally biased region" description="Polar residues" evidence="1">
    <location>
        <begin position="431"/>
        <end position="440"/>
    </location>
</feature>
<keyword evidence="2" id="KW-0812">Transmembrane</keyword>
<dbReference type="InterPro" id="IPR004875">
    <property type="entry name" value="DDE_SF_endonuclease_dom"/>
</dbReference>
<gene>
    <name evidence="4" type="ORF">APZ42_026089</name>
</gene>
<dbReference type="GO" id="GO:0005634">
    <property type="term" value="C:nucleus"/>
    <property type="evidence" value="ECO:0007669"/>
    <property type="project" value="TreeGrafter"/>
</dbReference>
<dbReference type="Pfam" id="PF03184">
    <property type="entry name" value="DDE_1"/>
    <property type="match status" value="1"/>
</dbReference>
<dbReference type="AlphaFoldDB" id="A0A164SHS7"/>